<dbReference type="AlphaFoldDB" id="A0A364VBA0"/>
<evidence type="ECO:0000313" key="1">
    <source>
        <dbReference type="EMBL" id="RAV33925.1"/>
    </source>
</evidence>
<sequence>MGLLTAAVTTAVFTPQAGALGQDDQRVKDELGTYTVKCEVHQKSAGDPVVGFVYGNSSKSGEDAEQSSGDFVSLFGPDYTKRHCETQLRYTPLGAYNVDGRPKE</sequence>
<gene>
    <name evidence="1" type="ORF">CWC39_05865</name>
</gene>
<organism evidence="1 2">
    <name type="scientific">Corynebacterium heidelbergense</name>
    <dbReference type="NCBI Taxonomy" id="2055947"/>
    <lineage>
        <taxon>Bacteria</taxon>
        <taxon>Bacillati</taxon>
        <taxon>Actinomycetota</taxon>
        <taxon>Actinomycetes</taxon>
        <taxon>Mycobacteriales</taxon>
        <taxon>Corynebacteriaceae</taxon>
        <taxon>Corynebacterium</taxon>
    </lineage>
</organism>
<name>A0A364VBA0_9CORY</name>
<dbReference type="Proteomes" id="UP000251047">
    <property type="component" value="Unassembled WGS sequence"/>
</dbReference>
<evidence type="ECO:0000313" key="2">
    <source>
        <dbReference type="Proteomes" id="UP000251047"/>
    </source>
</evidence>
<proteinExistence type="predicted"/>
<dbReference type="EMBL" id="PHQP01000037">
    <property type="protein sequence ID" value="RAV33925.1"/>
    <property type="molecule type" value="Genomic_DNA"/>
</dbReference>
<accession>A0A364VBA0</accession>
<comment type="caution">
    <text evidence="1">The sequence shown here is derived from an EMBL/GenBank/DDBJ whole genome shotgun (WGS) entry which is preliminary data.</text>
</comment>
<protein>
    <submittedName>
        <fullName evidence="1">Uncharacterized protein</fullName>
    </submittedName>
</protein>
<reference evidence="1 2" key="1">
    <citation type="journal article" date="2018" name="Syst. Appl. Microbiol.">
        <title>Corynebacterium heidelbergense sp. nov., isolated from the preen glands of Egyptian geese (Alopochen aegyptiacus).</title>
        <authorList>
            <person name="Braun M.S."/>
            <person name="Wang E."/>
            <person name="Zimmermann S."/>
            <person name="Wink M."/>
        </authorList>
    </citation>
    <scope>NUCLEOTIDE SEQUENCE [LARGE SCALE GENOMIC DNA]</scope>
    <source>
        <strain evidence="1 2">DSM 104638</strain>
    </source>
</reference>